<evidence type="ECO:0000256" key="4">
    <source>
        <dbReference type="ARBA" id="ARBA00022692"/>
    </source>
</evidence>
<dbReference type="EMBL" id="HE600917">
    <property type="protein sequence ID" value="CAP25637.2"/>
    <property type="molecule type" value="Genomic_DNA"/>
</dbReference>
<dbReference type="PROSITE" id="PS00713">
    <property type="entry name" value="NA_DICARBOXYL_SYMP_1"/>
    <property type="match status" value="1"/>
</dbReference>
<evidence type="ECO:0000256" key="10">
    <source>
        <dbReference type="SAM" id="MobiDB-lite"/>
    </source>
</evidence>
<name>A8WZ27_CAEBR</name>
<protein>
    <recommendedName>
        <fullName evidence="9">Amino acid transporter</fullName>
    </recommendedName>
</protein>
<gene>
    <name evidence="13" type="primary">glt-4</name>
    <name evidence="11" type="synonym">Cbr-glt-4</name>
    <name evidence="13" type="ORF">CBG05056</name>
    <name evidence="11" type="ORF">CBG_05056</name>
</gene>
<dbReference type="FunCoup" id="A8WZ27">
    <property type="interactions" value="59"/>
</dbReference>
<evidence type="ECO:0000313" key="11">
    <source>
        <dbReference type="EMBL" id="CAP25637.2"/>
    </source>
</evidence>
<dbReference type="GO" id="GO:0015813">
    <property type="term" value="P:L-glutamate transmembrane transport"/>
    <property type="evidence" value="ECO:0000318"/>
    <property type="project" value="GO_Central"/>
</dbReference>
<evidence type="ECO:0000256" key="3">
    <source>
        <dbReference type="ARBA" id="ARBA00022448"/>
    </source>
</evidence>
<evidence type="ECO:0000256" key="8">
    <source>
        <dbReference type="ARBA" id="ARBA00023180"/>
    </source>
</evidence>
<evidence type="ECO:0000256" key="5">
    <source>
        <dbReference type="ARBA" id="ARBA00022847"/>
    </source>
</evidence>
<keyword evidence="7 9" id="KW-0472">Membrane</keyword>
<dbReference type="GO" id="GO:0005886">
    <property type="term" value="C:plasma membrane"/>
    <property type="evidence" value="ECO:0000318"/>
    <property type="project" value="GO_Central"/>
</dbReference>
<evidence type="ECO:0000256" key="1">
    <source>
        <dbReference type="ARBA" id="ARBA00004141"/>
    </source>
</evidence>
<keyword evidence="12" id="KW-1185">Reference proteome</keyword>
<dbReference type="eggNOG" id="KOG3787">
    <property type="taxonomic scope" value="Eukaryota"/>
</dbReference>
<keyword evidence="3 9" id="KW-0813">Transport</keyword>
<dbReference type="Pfam" id="PF00375">
    <property type="entry name" value="SDF"/>
    <property type="match status" value="1"/>
</dbReference>
<evidence type="ECO:0000256" key="2">
    <source>
        <dbReference type="ARBA" id="ARBA00006148"/>
    </source>
</evidence>
<dbReference type="SUPFAM" id="SSF118215">
    <property type="entry name" value="Proton glutamate symport protein"/>
    <property type="match status" value="1"/>
</dbReference>
<dbReference type="GO" id="GO:0005313">
    <property type="term" value="F:L-glutamate transmembrane transporter activity"/>
    <property type="evidence" value="ECO:0000318"/>
    <property type="project" value="GO_Central"/>
</dbReference>
<dbReference type="PANTHER" id="PTHR11958:SF105">
    <property type="entry name" value="SODIUM-DEPENDENT EXCITATORY AMINO ACID TRANSPORTER GLT-4-RELATED"/>
    <property type="match status" value="1"/>
</dbReference>
<feature type="transmembrane region" description="Helical" evidence="9">
    <location>
        <begin position="49"/>
        <end position="71"/>
    </location>
</feature>
<dbReference type="WormBase" id="CBG05056">
    <property type="protein sequence ID" value="CBP45082"/>
    <property type="gene ID" value="WBGene00027606"/>
    <property type="gene designation" value="Cbr-glt-4"/>
</dbReference>
<dbReference type="GO" id="GO:0015175">
    <property type="term" value="F:neutral L-amino acid transmembrane transporter activity"/>
    <property type="evidence" value="ECO:0000318"/>
    <property type="project" value="GO_Central"/>
</dbReference>
<dbReference type="OMA" id="CCEENNK"/>
<dbReference type="InterPro" id="IPR050746">
    <property type="entry name" value="DAACS"/>
</dbReference>
<feature type="transmembrane region" description="Helical" evidence="9">
    <location>
        <begin position="286"/>
        <end position="313"/>
    </location>
</feature>
<feature type="compositionally biased region" description="Polar residues" evidence="10">
    <location>
        <begin position="504"/>
        <end position="514"/>
    </location>
</feature>
<feature type="transmembrane region" description="Helical" evidence="9">
    <location>
        <begin position="213"/>
        <end position="232"/>
    </location>
</feature>
<keyword evidence="4 9" id="KW-0812">Transmembrane</keyword>
<comment type="subcellular location">
    <subcellularLocation>
        <location evidence="1 9">Membrane</location>
        <topology evidence="1 9">Multi-pass membrane protein</topology>
    </subcellularLocation>
</comment>
<organism evidence="11 12">
    <name type="scientific">Caenorhabditis briggsae</name>
    <dbReference type="NCBI Taxonomy" id="6238"/>
    <lineage>
        <taxon>Eukaryota</taxon>
        <taxon>Metazoa</taxon>
        <taxon>Ecdysozoa</taxon>
        <taxon>Nematoda</taxon>
        <taxon>Chromadorea</taxon>
        <taxon>Rhabditida</taxon>
        <taxon>Rhabditina</taxon>
        <taxon>Rhabditomorpha</taxon>
        <taxon>Rhabditoidea</taxon>
        <taxon>Rhabditidae</taxon>
        <taxon>Peloderinae</taxon>
        <taxon>Caenorhabditis</taxon>
    </lineage>
</organism>
<dbReference type="STRING" id="6238.A8WZ27"/>
<dbReference type="InterPro" id="IPR036458">
    <property type="entry name" value="Na:dicarbo_symporter_sf"/>
</dbReference>
<dbReference type="InterPro" id="IPR018107">
    <property type="entry name" value="Na-dicarboxylate_symporter_CS"/>
</dbReference>
<comment type="similarity">
    <text evidence="2 9">Belongs to the dicarboxylate/amino acid:cation symporter (DAACS) (TC 2.A.23) family.</text>
</comment>
<dbReference type="Gene3D" id="1.10.3860.10">
    <property type="entry name" value="Sodium:dicarboxylate symporter"/>
    <property type="match status" value="1"/>
</dbReference>
<feature type="compositionally biased region" description="Polar residues" evidence="10">
    <location>
        <begin position="485"/>
        <end position="496"/>
    </location>
</feature>
<feature type="transmembrane region" description="Helical" evidence="9">
    <location>
        <begin position="398"/>
        <end position="415"/>
    </location>
</feature>
<dbReference type="GO" id="GO:0015501">
    <property type="term" value="F:glutamate:sodium symporter activity"/>
    <property type="evidence" value="ECO:0000318"/>
    <property type="project" value="GO_Central"/>
</dbReference>
<feature type="transmembrane region" description="Helical" evidence="9">
    <location>
        <begin position="421"/>
        <end position="441"/>
    </location>
</feature>
<dbReference type="InParanoid" id="A8WZ27"/>
<sequence>MAKLSKENLLLLFTVLGVVIGIGLGYSLRDPSTVWSKRHLSYLRFPGDLFVQMLKMLILPMIMSSIITSLASLDSGTAGRLGIVSMTYYTLTTFSAVFLGILVLRTKKFHYEIIGIVLVTLIKPGKWTTTNVEDLVGNVKTTPCVATAVDTIIDLMKSCFPENLIEATFRSQKVCLKFFNGTQEIPPEVAMTMSPEQRSKFTEVPEKIVSDGMNILGLVVFSVALGIVIGIIGEDGKPMKNFFKSLEACSMKLIGWVIMYSPVGITFLIAAQIVGMKDPGQELHRLMGYVITVILGLLIHAFVIIPLLCVVLARRNPIKFVGGMAQALLTALATSSSSATLPLSIKCCEENNKVDPRVTRFVLPLGATINMDGTALYEAVAAIYISQCVGNDLSIGEVILVSLTATLASIGAAGIPQAGIVTMIMVLIAIGLPTNLFILIFPVDFMLDRLRTTVNVHGDSIATAVIERLCEDQLQKGGHHHDTNDQGYSMLSTNASPDPKRITIGNNCENSHML</sequence>
<evidence type="ECO:0000256" key="7">
    <source>
        <dbReference type="ARBA" id="ARBA00023136"/>
    </source>
</evidence>
<dbReference type="PANTHER" id="PTHR11958">
    <property type="entry name" value="SODIUM/DICARBOXYLATE SYMPORTER-RELATED"/>
    <property type="match status" value="1"/>
</dbReference>
<accession>A8WZ27</accession>
<dbReference type="AlphaFoldDB" id="A8WZ27"/>
<reference evidence="11 12" key="2">
    <citation type="journal article" date="2011" name="PLoS Genet.">
        <title>Caenorhabditis briggsae recombinant inbred line genotypes reveal inter-strain incompatibility and the evolution of recombination.</title>
        <authorList>
            <person name="Ross J.A."/>
            <person name="Koboldt D.C."/>
            <person name="Staisch J.E."/>
            <person name="Chamberlin H.M."/>
            <person name="Gupta B.P."/>
            <person name="Miller R.D."/>
            <person name="Baird S.E."/>
            <person name="Haag E.S."/>
        </authorList>
    </citation>
    <scope>NUCLEOTIDE SEQUENCE [LARGE SCALE GENOMIC DNA]</scope>
    <source>
        <strain evidence="11 12">AF16</strain>
    </source>
</reference>
<reference evidence="11 12" key="1">
    <citation type="journal article" date="2003" name="PLoS Biol.">
        <title>The genome sequence of Caenorhabditis briggsae: a platform for comparative genomics.</title>
        <authorList>
            <person name="Stein L.D."/>
            <person name="Bao Z."/>
            <person name="Blasiar D."/>
            <person name="Blumenthal T."/>
            <person name="Brent M.R."/>
            <person name="Chen N."/>
            <person name="Chinwalla A."/>
            <person name="Clarke L."/>
            <person name="Clee C."/>
            <person name="Coghlan A."/>
            <person name="Coulson A."/>
            <person name="D'Eustachio P."/>
            <person name="Fitch D.H."/>
            <person name="Fulton L.A."/>
            <person name="Fulton R.E."/>
            <person name="Griffiths-Jones S."/>
            <person name="Harris T.W."/>
            <person name="Hillier L.W."/>
            <person name="Kamath R."/>
            <person name="Kuwabara P.E."/>
            <person name="Mardis E.R."/>
            <person name="Marra M.A."/>
            <person name="Miner T.L."/>
            <person name="Minx P."/>
            <person name="Mullikin J.C."/>
            <person name="Plumb R.W."/>
            <person name="Rogers J."/>
            <person name="Schein J.E."/>
            <person name="Sohrmann M."/>
            <person name="Spieth J."/>
            <person name="Stajich J.E."/>
            <person name="Wei C."/>
            <person name="Willey D."/>
            <person name="Wilson R.K."/>
            <person name="Durbin R."/>
            <person name="Waterston R.H."/>
        </authorList>
    </citation>
    <scope>NUCLEOTIDE SEQUENCE [LARGE SCALE GENOMIC DNA]</scope>
    <source>
        <strain evidence="11 12">AF16</strain>
    </source>
</reference>
<keyword evidence="8" id="KW-0325">Glycoprotein</keyword>
<keyword evidence="6 9" id="KW-1133">Transmembrane helix</keyword>
<proteinExistence type="inferred from homology"/>
<evidence type="ECO:0000313" key="13">
    <source>
        <dbReference type="WormBase" id="CBG05056"/>
    </source>
</evidence>
<keyword evidence="5 9" id="KW-0769">Symport</keyword>
<dbReference type="HOGENOM" id="CLU_019375_3_2_1"/>
<feature type="transmembrane region" description="Helical" evidence="9">
    <location>
        <begin position="83"/>
        <end position="104"/>
    </location>
</feature>
<dbReference type="PRINTS" id="PR00173">
    <property type="entry name" value="EDTRNSPORT"/>
</dbReference>
<evidence type="ECO:0000256" key="6">
    <source>
        <dbReference type="ARBA" id="ARBA00022989"/>
    </source>
</evidence>
<evidence type="ECO:0000313" key="12">
    <source>
        <dbReference type="Proteomes" id="UP000008549"/>
    </source>
</evidence>
<dbReference type="InterPro" id="IPR001991">
    <property type="entry name" value="Na-dicarboxylate_symporter"/>
</dbReference>
<dbReference type="PROSITE" id="PS00714">
    <property type="entry name" value="NA_DICARBOXYL_SYMP_2"/>
    <property type="match status" value="1"/>
</dbReference>
<evidence type="ECO:0000256" key="9">
    <source>
        <dbReference type="RuleBase" id="RU361216"/>
    </source>
</evidence>
<feature type="transmembrane region" description="Helical" evidence="9">
    <location>
        <begin position="253"/>
        <end position="274"/>
    </location>
</feature>
<dbReference type="Proteomes" id="UP000008549">
    <property type="component" value="Unassembled WGS sequence"/>
</dbReference>
<feature type="region of interest" description="Disordered" evidence="10">
    <location>
        <begin position="476"/>
        <end position="514"/>
    </location>
</feature>